<feature type="compositionally biased region" description="Low complexity" evidence="1">
    <location>
        <begin position="113"/>
        <end position="122"/>
    </location>
</feature>
<feature type="compositionally biased region" description="Acidic residues" evidence="1">
    <location>
        <begin position="187"/>
        <end position="196"/>
    </location>
</feature>
<dbReference type="Proteomes" id="UP001296104">
    <property type="component" value="Unassembled WGS sequence"/>
</dbReference>
<evidence type="ECO:0000313" key="3">
    <source>
        <dbReference type="Proteomes" id="UP001296104"/>
    </source>
</evidence>
<reference evidence="2" key="1">
    <citation type="submission" date="2023-11" db="EMBL/GenBank/DDBJ databases">
        <authorList>
            <person name="Alioto T."/>
            <person name="Alioto T."/>
            <person name="Gomez Garrido J."/>
        </authorList>
    </citation>
    <scope>NUCLEOTIDE SEQUENCE</scope>
</reference>
<accession>A0AAI8Z9K7</accession>
<keyword evidence="3" id="KW-1185">Reference proteome</keyword>
<feature type="region of interest" description="Disordered" evidence="1">
    <location>
        <begin position="75"/>
        <end position="125"/>
    </location>
</feature>
<gene>
    <name evidence="2" type="ORF">LECACI_7A010151</name>
</gene>
<dbReference type="AlphaFoldDB" id="A0AAI8Z9K7"/>
<proteinExistence type="predicted"/>
<dbReference type="EMBL" id="CAVMBE010000164">
    <property type="protein sequence ID" value="CAK4034993.1"/>
    <property type="molecule type" value="Genomic_DNA"/>
</dbReference>
<feature type="compositionally biased region" description="Basic and acidic residues" evidence="1">
    <location>
        <begin position="77"/>
        <end position="97"/>
    </location>
</feature>
<sequence length="205" mass="22588">MVPSRVLSLCNRQQYNAITRNEVPVTTLWLTLTETERRSRCGAGSGWWSVLRLRDNATGWASPHLLALVQEDVDISGDERSSSEEGDRDHDDNDHGARSSSSSPASQIQARDSSNPSQGSSSNAHRGLRSLILPSNQRAGQQNFSPPLPPRLPTSAQGDRQGRRSMQRVRRSTGSRDLRSMAAATEGEWDSGEEVEYPALPSYFP</sequence>
<name>A0AAI8Z9K7_9PEZI</name>
<protein>
    <submittedName>
        <fullName evidence="2">Uncharacterized protein</fullName>
    </submittedName>
</protein>
<evidence type="ECO:0000313" key="2">
    <source>
        <dbReference type="EMBL" id="CAK4034993.1"/>
    </source>
</evidence>
<feature type="compositionally biased region" description="Basic residues" evidence="1">
    <location>
        <begin position="163"/>
        <end position="173"/>
    </location>
</feature>
<organism evidence="2 3">
    <name type="scientific">Lecanosticta acicola</name>
    <dbReference type="NCBI Taxonomy" id="111012"/>
    <lineage>
        <taxon>Eukaryota</taxon>
        <taxon>Fungi</taxon>
        <taxon>Dikarya</taxon>
        <taxon>Ascomycota</taxon>
        <taxon>Pezizomycotina</taxon>
        <taxon>Dothideomycetes</taxon>
        <taxon>Dothideomycetidae</taxon>
        <taxon>Mycosphaerellales</taxon>
        <taxon>Mycosphaerellaceae</taxon>
        <taxon>Lecanosticta</taxon>
    </lineage>
</organism>
<feature type="region of interest" description="Disordered" evidence="1">
    <location>
        <begin position="138"/>
        <end position="205"/>
    </location>
</feature>
<comment type="caution">
    <text evidence="2">The sequence shown here is derived from an EMBL/GenBank/DDBJ whole genome shotgun (WGS) entry which is preliminary data.</text>
</comment>
<evidence type="ECO:0000256" key="1">
    <source>
        <dbReference type="SAM" id="MobiDB-lite"/>
    </source>
</evidence>